<comment type="caution">
    <text evidence="2">The sequence shown here is derived from an EMBL/GenBank/DDBJ whole genome shotgun (WGS) entry which is preliminary data.</text>
</comment>
<reference evidence="2" key="1">
    <citation type="submission" date="2023-10" db="EMBL/GenBank/DDBJ databases">
        <authorList>
            <person name="Chen Y."/>
            <person name="Shah S."/>
            <person name="Dougan E. K."/>
            <person name="Thang M."/>
            <person name="Chan C."/>
        </authorList>
    </citation>
    <scope>NUCLEOTIDE SEQUENCE [LARGE SCALE GENOMIC DNA]</scope>
</reference>
<organism evidence="2 3">
    <name type="scientific">Prorocentrum cordatum</name>
    <dbReference type="NCBI Taxonomy" id="2364126"/>
    <lineage>
        <taxon>Eukaryota</taxon>
        <taxon>Sar</taxon>
        <taxon>Alveolata</taxon>
        <taxon>Dinophyceae</taxon>
        <taxon>Prorocentrales</taxon>
        <taxon>Prorocentraceae</taxon>
        <taxon>Prorocentrum</taxon>
    </lineage>
</organism>
<name>A0ABN9U2S3_9DINO</name>
<proteinExistence type="predicted"/>
<sequence length="84" mass="8683">AGPAGADEGDSLDAFMGGLKEEINKPVGDSKAFEGKAKASWEELQSDDPAASYLEACEDGTLRGGMDEAEGSDEEGAKAEPMDE</sequence>
<feature type="non-terminal residue" evidence="2">
    <location>
        <position position="84"/>
    </location>
</feature>
<gene>
    <name evidence="2" type="ORF">PCOR1329_LOCUS44487</name>
</gene>
<feature type="region of interest" description="Disordered" evidence="1">
    <location>
        <begin position="58"/>
        <end position="84"/>
    </location>
</feature>
<evidence type="ECO:0008006" key="4">
    <source>
        <dbReference type="Google" id="ProtNLM"/>
    </source>
</evidence>
<dbReference type="Proteomes" id="UP001189429">
    <property type="component" value="Unassembled WGS sequence"/>
</dbReference>
<feature type="non-terminal residue" evidence="2">
    <location>
        <position position="1"/>
    </location>
</feature>
<protein>
    <recommendedName>
        <fullName evidence="4">FACT complex subunit</fullName>
    </recommendedName>
</protein>
<dbReference type="EMBL" id="CAUYUJ010015346">
    <property type="protein sequence ID" value="CAK0852826.1"/>
    <property type="molecule type" value="Genomic_DNA"/>
</dbReference>
<accession>A0ABN9U2S3</accession>
<feature type="compositionally biased region" description="Basic and acidic residues" evidence="1">
    <location>
        <begin position="75"/>
        <end position="84"/>
    </location>
</feature>
<keyword evidence="3" id="KW-1185">Reference proteome</keyword>
<evidence type="ECO:0000256" key="1">
    <source>
        <dbReference type="SAM" id="MobiDB-lite"/>
    </source>
</evidence>
<evidence type="ECO:0000313" key="3">
    <source>
        <dbReference type="Proteomes" id="UP001189429"/>
    </source>
</evidence>
<evidence type="ECO:0000313" key="2">
    <source>
        <dbReference type="EMBL" id="CAK0852826.1"/>
    </source>
</evidence>